<reference evidence="3" key="1">
    <citation type="submission" date="2016-10" db="EMBL/GenBank/DDBJ databases">
        <authorList>
            <person name="Varghese N."/>
            <person name="Submissions S."/>
        </authorList>
    </citation>
    <scope>NUCLEOTIDE SEQUENCE [LARGE SCALE GENOMIC DNA]</scope>
    <source>
        <strain evidence="3">CGMCC 1.11014</strain>
    </source>
</reference>
<dbReference type="STRING" id="1035707.SAMN05216552_104913"/>
<sequence length="346" mass="36667">MATPATTATLNAAIAAAASYLEDARGPDLLWRDFDTLAGESADWVSGFVAYCAGSSGVLRGACAETLSALLRRQRPSGGWAYNEQVPPDCDSTAWVLLAMSTATIVKPSMVLRALSYVQRHAQGPGYATYAVEDGMERYVEAAPEQTAGWRAMHTRVSAVAVQALMLHGLVGHAHVRQVLAELVRAQDPEGLWSSYWWQGNAYATAQALRALAAGRRLTPSIWRAAAAGLLARQQAGGGFGDAGAPPHAFSTAMALSALLAWPDRRCDDAAHAAARWLLDAQRGGHWGGAPILRIPTPGSTSPDLGQYQVGRPGTGSLVRDQHGVFSTAAAMAALALYRDCLRRYG</sequence>
<organism evidence="2 3">
    <name type="scientific">Pseudoduganella namucuonensis</name>
    <dbReference type="NCBI Taxonomy" id="1035707"/>
    <lineage>
        <taxon>Bacteria</taxon>
        <taxon>Pseudomonadati</taxon>
        <taxon>Pseudomonadota</taxon>
        <taxon>Betaproteobacteria</taxon>
        <taxon>Burkholderiales</taxon>
        <taxon>Oxalobacteraceae</taxon>
        <taxon>Telluria group</taxon>
        <taxon>Pseudoduganella</taxon>
    </lineage>
</organism>
<dbReference type="InterPro" id="IPR032696">
    <property type="entry name" value="SQ_cyclase_C"/>
</dbReference>
<accession>A0A1I7M285</accession>
<gene>
    <name evidence="2" type="ORF">SAMN05216552_104913</name>
</gene>
<dbReference type="RefSeq" id="WP_177307701.1">
    <property type="nucleotide sequence ID" value="NZ_FPBO01000049.1"/>
</dbReference>
<dbReference type="AlphaFoldDB" id="A0A1I7M285"/>
<dbReference type="SUPFAM" id="SSF48239">
    <property type="entry name" value="Terpenoid cyclases/Protein prenyltransferases"/>
    <property type="match status" value="1"/>
</dbReference>
<evidence type="ECO:0000313" key="3">
    <source>
        <dbReference type="Proteomes" id="UP000199391"/>
    </source>
</evidence>
<keyword evidence="3" id="KW-1185">Reference proteome</keyword>
<proteinExistence type="predicted"/>
<evidence type="ECO:0000259" key="1">
    <source>
        <dbReference type="Pfam" id="PF13243"/>
    </source>
</evidence>
<name>A0A1I7M285_9BURK</name>
<dbReference type="Proteomes" id="UP000199391">
    <property type="component" value="Unassembled WGS sequence"/>
</dbReference>
<dbReference type="Pfam" id="PF13243">
    <property type="entry name" value="SQHop_cyclase_C"/>
    <property type="match status" value="1"/>
</dbReference>
<feature type="domain" description="Squalene cyclase C-terminal" evidence="1">
    <location>
        <begin position="76"/>
        <end position="287"/>
    </location>
</feature>
<dbReference type="Gene3D" id="1.50.10.20">
    <property type="match status" value="2"/>
</dbReference>
<dbReference type="InterPro" id="IPR008930">
    <property type="entry name" value="Terpenoid_cyclase/PrenylTrfase"/>
</dbReference>
<protein>
    <submittedName>
        <fullName evidence="2">Squalene-hopene cyclase C-terminal domain-containing protein</fullName>
    </submittedName>
</protein>
<dbReference type="EMBL" id="FPBO01000049">
    <property type="protein sequence ID" value="SFV16015.1"/>
    <property type="molecule type" value="Genomic_DNA"/>
</dbReference>
<evidence type="ECO:0000313" key="2">
    <source>
        <dbReference type="EMBL" id="SFV16015.1"/>
    </source>
</evidence>
<dbReference type="CDD" id="cd00688">
    <property type="entry name" value="ISOPREN_C2_like"/>
    <property type="match status" value="1"/>
</dbReference>